<feature type="transmembrane region" description="Helical" evidence="1">
    <location>
        <begin position="473"/>
        <end position="493"/>
    </location>
</feature>
<dbReference type="STRING" id="36874.HQ34_02475"/>
<dbReference type="OrthoDB" id="1111139at2"/>
<evidence type="ECO:0000313" key="3">
    <source>
        <dbReference type="Proteomes" id="UP000030125"/>
    </source>
</evidence>
<dbReference type="eggNOG" id="COG3182">
    <property type="taxonomic scope" value="Bacteria"/>
</dbReference>
<evidence type="ECO:0000256" key="1">
    <source>
        <dbReference type="SAM" id="Phobius"/>
    </source>
</evidence>
<reference evidence="2 3" key="1">
    <citation type="submission" date="2014-08" db="EMBL/GenBank/DDBJ databases">
        <title>Porphyromonas cangingivalis strain:COT-109_OH1386 Genome sequencing.</title>
        <authorList>
            <person name="Wallis C."/>
            <person name="Deusch O."/>
            <person name="O'Flynn C."/>
            <person name="Davis I."/>
            <person name="Jospin G."/>
            <person name="Darling A.E."/>
            <person name="Coil D.A."/>
            <person name="Alexiev A."/>
            <person name="Horsfall A."/>
            <person name="Kirkwood N."/>
            <person name="Harris S."/>
            <person name="Eisen J.A."/>
        </authorList>
    </citation>
    <scope>NUCLEOTIDE SEQUENCE [LARGE SCALE GENOMIC DNA]</scope>
    <source>
        <strain evidence="3">COT-109 OH1386</strain>
    </source>
</reference>
<feature type="transmembrane region" description="Helical" evidence="1">
    <location>
        <begin position="262"/>
        <end position="280"/>
    </location>
</feature>
<feature type="transmembrane region" description="Helical" evidence="1">
    <location>
        <begin position="215"/>
        <end position="236"/>
    </location>
</feature>
<keyword evidence="1" id="KW-0472">Membrane</keyword>
<keyword evidence="1" id="KW-1133">Transmembrane helix</keyword>
<evidence type="ECO:0008006" key="4">
    <source>
        <dbReference type="Google" id="ProtNLM"/>
    </source>
</evidence>
<name>A0A0A2EKS9_PORCN</name>
<proteinExistence type="predicted"/>
<evidence type="ECO:0000313" key="2">
    <source>
        <dbReference type="EMBL" id="KGN79441.1"/>
    </source>
</evidence>
<protein>
    <recommendedName>
        <fullName evidence="4">PepSY-associated TM region</fullName>
    </recommendedName>
</protein>
<dbReference type="RefSeq" id="WP_036852247.1">
    <property type="nucleotide sequence ID" value="NZ_JQJD01000050.1"/>
</dbReference>
<dbReference type="PANTHER" id="PTHR34219:SF3">
    <property type="entry name" value="BLL7967 PROTEIN"/>
    <property type="match status" value="1"/>
</dbReference>
<accession>A0A0A2EKS9</accession>
<feature type="transmembrane region" description="Helical" evidence="1">
    <location>
        <begin position="12"/>
        <end position="30"/>
    </location>
</feature>
<dbReference type="AlphaFoldDB" id="A0A0A2EKS9"/>
<dbReference type="PANTHER" id="PTHR34219">
    <property type="entry name" value="IRON-REGULATED INNER MEMBRANE PROTEIN-RELATED"/>
    <property type="match status" value="1"/>
</dbReference>
<dbReference type="InterPro" id="IPR005625">
    <property type="entry name" value="PepSY-ass_TM"/>
</dbReference>
<dbReference type="EMBL" id="JQJD01000050">
    <property type="protein sequence ID" value="KGN79441.1"/>
    <property type="molecule type" value="Genomic_DNA"/>
</dbReference>
<keyword evidence="1" id="KW-0812">Transmembrane</keyword>
<keyword evidence="3" id="KW-1185">Reference proteome</keyword>
<sequence>MRKFLLKTHKWVSIVFIFFIFMFALSGIILNHRTAFSGLDISRALLPKHYEYENWDNGSVTGTLTLKDGSVWMYGGIGVWGTDPLGSSFKTHNEGLPQGADHLGIRSLAETASGGLYALSPFALYKYDAPQDRWQVLEDLPKAEKYYTDLIAHGDSLILLSRSHLYLSEGEGKGFKEIELSAPEGYSPKVSLFRMLWLLHSGELFGLPGQLVVDGVGIILIILCVTGLIITIRMMITKRRKKKGLKTDGTVTRKSLKLHNKLGSLFLALLILVTFTGMFLRPPLMIAIIRSKISPMPGTELSSDNPWHDKLRKIRFDHVHQDWLLSTSDGFFSLSDLNARPIALPQAPPVSVMGINAWEQKEDGRWIAGSFSGLFEWNREDGSSFDLIKKEPYKQRKGGMPTFDNAISGYSSDFVQGEVLFDYNRGARLVTDGSAFVKMPDDMKPGRISLWHTALELHVGRLYDGLLGPVAPMFVFLAGFLLLSIIISGYIIYHKWHKRRKKQISKKV</sequence>
<dbReference type="Proteomes" id="UP000030125">
    <property type="component" value="Unassembled WGS sequence"/>
</dbReference>
<gene>
    <name evidence="2" type="ORF">HQ35_07740</name>
</gene>
<dbReference type="Pfam" id="PF03929">
    <property type="entry name" value="PepSY_TM"/>
    <property type="match status" value="1"/>
</dbReference>
<organism evidence="2 3">
    <name type="scientific">Porphyromonas cangingivalis</name>
    <dbReference type="NCBI Taxonomy" id="36874"/>
    <lineage>
        <taxon>Bacteria</taxon>
        <taxon>Pseudomonadati</taxon>
        <taxon>Bacteroidota</taxon>
        <taxon>Bacteroidia</taxon>
        <taxon>Bacteroidales</taxon>
        <taxon>Porphyromonadaceae</taxon>
        <taxon>Porphyromonas</taxon>
    </lineage>
</organism>
<comment type="caution">
    <text evidence="2">The sequence shown here is derived from an EMBL/GenBank/DDBJ whole genome shotgun (WGS) entry which is preliminary data.</text>
</comment>